<organism evidence="1 2">
    <name type="scientific">Smallanthus sonchifolius</name>
    <dbReference type="NCBI Taxonomy" id="185202"/>
    <lineage>
        <taxon>Eukaryota</taxon>
        <taxon>Viridiplantae</taxon>
        <taxon>Streptophyta</taxon>
        <taxon>Embryophyta</taxon>
        <taxon>Tracheophyta</taxon>
        <taxon>Spermatophyta</taxon>
        <taxon>Magnoliopsida</taxon>
        <taxon>eudicotyledons</taxon>
        <taxon>Gunneridae</taxon>
        <taxon>Pentapetalae</taxon>
        <taxon>asterids</taxon>
        <taxon>campanulids</taxon>
        <taxon>Asterales</taxon>
        <taxon>Asteraceae</taxon>
        <taxon>Asteroideae</taxon>
        <taxon>Heliantheae alliance</taxon>
        <taxon>Millerieae</taxon>
        <taxon>Smallanthus</taxon>
    </lineage>
</organism>
<reference evidence="1 2" key="2">
    <citation type="journal article" date="2022" name="Mol. Ecol. Resour.">
        <title>The genomes of chicory, endive, great burdock and yacon provide insights into Asteraceae paleo-polyploidization history and plant inulin production.</title>
        <authorList>
            <person name="Fan W."/>
            <person name="Wang S."/>
            <person name="Wang H."/>
            <person name="Wang A."/>
            <person name="Jiang F."/>
            <person name="Liu H."/>
            <person name="Zhao H."/>
            <person name="Xu D."/>
            <person name="Zhang Y."/>
        </authorList>
    </citation>
    <scope>NUCLEOTIDE SEQUENCE [LARGE SCALE GENOMIC DNA]</scope>
    <source>
        <strain evidence="2">cv. Yunnan</strain>
        <tissue evidence="1">Leaves</tissue>
    </source>
</reference>
<evidence type="ECO:0000313" key="1">
    <source>
        <dbReference type="EMBL" id="KAI3775785.1"/>
    </source>
</evidence>
<keyword evidence="2" id="KW-1185">Reference proteome</keyword>
<sequence>MARERVTTGAILVVLVVLVGVGDYLLSDTYSKMLMMLTGNSLCRVVNFLGTCTRFYEALFPESCVQERWVDRDPNSPNILANVEEVDEALDSLVKRSRFRSGVKQTGGIEARHRTVEGPTGGRIPTPPKVSPPPDDAFKYTTSPEHPDPRVGISKAPMMAKIPESSVVGAGNLRGKEKVDKWYFYGHQFELLKRERAKFEKLKGKENARQKVLEEKNVKLSLQLKEPEKKTFFTARMTWEQS</sequence>
<dbReference type="EMBL" id="CM042032">
    <property type="protein sequence ID" value="KAI3775785.1"/>
    <property type="molecule type" value="Genomic_DNA"/>
</dbReference>
<reference evidence="2" key="1">
    <citation type="journal article" date="2022" name="Mol. Ecol. Resour.">
        <title>The genomes of chicory, endive, great burdock and yacon provide insights into Asteraceae palaeo-polyploidization history and plant inulin production.</title>
        <authorList>
            <person name="Fan W."/>
            <person name="Wang S."/>
            <person name="Wang H."/>
            <person name="Wang A."/>
            <person name="Jiang F."/>
            <person name="Liu H."/>
            <person name="Zhao H."/>
            <person name="Xu D."/>
            <person name="Zhang Y."/>
        </authorList>
    </citation>
    <scope>NUCLEOTIDE SEQUENCE [LARGE SCALE GENOMIC DNA]</scope>
    <source>
        <strain evidence="2">cv. Yunnan</strain>
    </source>
</reference>
<name>A0ACB9FXC5_9ASTR</name>
<proteinExistence type="predicted"/>
<protein>
    <submittedName>
        <fullName evidence="1">Uncharacterized protein</fullName>
    </submittedName>
</protein>
<dbReference type="Proteomes" id="UP001056120">
    <property type="component" value="Linkage Group LG15"/>
</dbReference>
<accession>A0ACB9FXC5</accession>
<evidence type="ECO:0000313" key="2">
    <source>
        <dbReference type="Proteomes" id="UP001056120"/>
    </source>
</evidence>
<gene>
    <name evidence="1" type="ORF">L1987_45539</name>
</gene>
<comment type="caution">
    <text evidence="1">The sequence shown here is derived from an EMBL/GenBank/DDBJ whole genome shotgun (WGS) entry which is preliminary data.</text>
</comment>